<dbReference type="VEuPathDB" id="FungiDB:PSTT_03232"/>
<reference evidence="3" key="2">
    <citation type="journal article" date="2018" name="BMC Genomics">
        <title>Genomic insights into host adaptation between the wheat stripe rust pathogen (Puccinia striiformis f. sp. tritici) and the barley stripe rust pathogen (Puccinia striiformis f. sp. hordei).</title>
        <authorList>
            <person name="Xia C."/>
            <person name="Wang M."/>
            <person name="Yin C."/>
            <person name="Cornejo O.E."/>
            <person name="Hulbert S.H."/>
            <person name="Chen X."/>
        </authorList>
    </citation>
    <scope>NUCLEOTIDE SEQUENCE [LARGE SCALE GENOMIC DNA]</scope>
    <source>
        <strain evidence="3">93TX-2</strain>
    </source>
</reference>
<accession>A0A2S4UMA7</accession>
<dbReference type="VEuPathDB" id="FungiDB:PSHT_14038"/>
<dbReference type="Proteomes" id="UP000238274">
    <property type="component" value="Unassembled WGS sequence"/>
</dbReference>
<keyword evidence="3" id="KW-1185">Reference proteome</keyword>
<reference evidence="2 3" key="1">
    <citation type="submission" date="2017-12" db="EMBL/GenBank/DDBJ databases">
        <title>Gene loss provides genomic basis for host adaptation in cereal stripe rust fungi.</title>
        <authorList>
            <person name="Xia C."/>
        </authorList>
    </citation>
    <scope>NUCLEOTIDE SEQUENCE [LARGE SCALE GENOMIC DNA]</scope>
    <source>
        <strain evidence="2 3">93TX-2</strain>
    </source>
</reference>
<reference evidence="3" key="3">
    <citation type="journal article" date="2018" name="Mol. Plant Microbe Interact.">
        <title>Genome sequence resources for the wheat stripe rust pathogen (Puccinia striiformis f. sp. tritici) and the barley stripe rust pathogen (Puccinia striiformis f. sp. hordei).</title>
        <authorList>
            <person name="Xia C."/>
            <person name="Wang M."/>
            <person name="Yin C."/>
            <person name="Cornejo O.E."/>
            <person name="Hulbert S.H."/>
            <person name="Chen X."/>
        </authorList>
    </citation>
    <scope>NUCLEOTIDE SEQUENCE [LARGE SCALE GENOMIC DNA]</scope>
    <source>
        <strain evidence="3">93TX-2</strain>
    </source>
</reference>
<protein>
    <submittedName>
        <fullName evidence="2">Uncharacterized protein</fullName>
    </submittedName>
</protein>
<feature type="non-terminal residue" evidence="2">
    <location>
        <position position="532"/>
    </location>
</feature>
<name>A0A2S4UMA7_9BASI</name>
<proteinExistence type="predicted"/>
<feature type="region of interest" description="Disordered" evidence="1">
    <location>
        <begin position="497"/>
        <end position="517"/>
    </location>
</feature>
<evidence type="ECO:0000313" key="3">
    <source>
        <dbReference type="Proteomes" id="UP000238274"/>
    </source>
</evidence>
<organism evidence="2 3">
    <name type="scientific">Puccinia striiformis</name>
    <dbReference type="NCBI Taxonomy" id="27350"/>
    <lineage>
        <taxon>Eukaryota</taxon>
        <taxon>Fungi</taxon>
        <taxon>Dikarya</taxon>
        <taxon>Basidiomycota</taxon>
        <taxon>Pucciniomycotina</taxon>
        <taxon>Pucciniomycetes</taxon>
        <taxon>Pucciniales</taxon>
        <taxon>Pucciniaceae</taxon>
        <taxon>Puccinia</taxon>
    </lineage>
</organism>
<evidence type="ECO:0000256" key="1">
    <source>
        <dbReference type="SAM" id="MobiDB-lite"/>
    </source>
</evidence>
<dbReference type="OrthoDB" id="2505381at2759"/>
<gene>
    <name evidence="2" type="ORF">PSHT_14038</name>
</gene>
<sequence length="532" mass="60048">MAKRARELPAMAFKRSADYSNTDSLDSQAIDFLQKHHLGAHVERVDIDIMATFLMQEFNPAHHIEKIIEMIQATFTETQPPRTTLQHQIVEAASKVQTCIEKYRAKSPVDPNLQKPFCLRFPTYNSFIRRSFLLEQKCKVLPNSMVILIDEGGVCVGIGLPPKPPTMNSIHIPRDVRATMCLDQFVSTNVLQAREDQIHRIGIDSSEVAPNHPTSNVVFPSTPFPLSLKTRGEVRASSEAKPSTCSFQAYGYGLGNPLSAGAADKSIPLATHSIKADLLQGRNLSSEPEPHLPEPLRSETGPTFQGLVQLRHDVVFYSRISYWINKIFLPESSAVAEKNIQYLIDQGSTASKEAIENENNRILAARTVSVNTQPYTHRDRNNALLMDSVFFFGNHKGGEFLLPSLGLAYHGLQGYSFHGPFRILLHGVAQFHFSEDEICPRRYSVAMWAGLPLLRPLPGTRHTRTKIRMGNKKLWMPILPKYERLEVTSILEKESNLRQKRGRKKPKVQAEGKKNKRKLKIKQYLPSIQFPL</sequence>
<dbReference type="AlphaFoldDB" id="A0A2S4UMA7"/>
<comment type="caution">
    <text evidence="2">The sequence shown here is derived from an EMBL/GenBank/DDBJ whole genome shotgun (WGS) entry which is preliminary data.</text>
</comment>
<feature type="compositionally biased region" description="Basic residues" evidence="1">
    <location>
        <begin position="498"/>
        <end position="507"/>
    </location>
</feature>
<dbReference type="EMBL" id="PKSM01000299">
    <property type="protein sequence ID" value="POV98448.1"/>
    <property type="molecule type" value="Genomic_DNA"/>
</dbReference>
<evidence type="ECO:0000313" key="2">
    <source>
        <dbReference type="EMBL" id="POV98448.1"/>
    </source>
</evidence>